<name>A0A2W4TVE5_9CYAN</name>
<reference evidence="2 3" key="2">
    <citation type="submission" date="2018-06" db="EMBL/GenBank/DDBJ databases">
        <title>Metagenomic assembly of (sub)arctic Cyanobacteria and their associated microbiome from non-axenic cultures.</title>
        <authorList>
            <person name="Baurain D."/>
        </authorList>
    </citation>
    <scope>NUCLEOTIDE SEQUENCE [LARGE SCALE GENOMIC DNA]</scope>
    <source>
        <strain evidence="2">ULC129bin1</strain>
    </source>
</reference>
<evidence type="ECO:0008006" key="4">
    <source>
        <dbReference type="Google" id="ProtNLM"/>
    </source>
</evidence>
<accession>A0A2W4TVE5</accession>
<dbReference type="PANTHER" id="PTHR47485:SF1">
    <property type="entry name" value="THYLAKOID LUMENAL 17.4 KDA PROTEIN, CHLOROPLASTIC"/>
    <property type="match status" value="1"/>
</dbReference>
<sequence length="141" mass="14643">MDAVRWQGRSFGASPIQAANPADVARLVTTGVCKACDLTNANLMGEHLIGVDLRDADLTGANLAHTNLEGADLTGATLVDTNFTGAFLTNALLDNTVIQNVDFSDATLYYTSLDNAEVGPVILVGADVLSTPISVGGSYDQ</sequence>
<evidence type="ECO:0000313" key="3">
    <source>
        <dbReference type="Proteomes" id="UP000249354"/>
    </source>
</evidence>
<dbReference type="SUPFAM" id="SSF141571">
    <property type="entry name" value="Pentapeptide repeat-like"/>
    <property type="match status" value="1"/>
</dbReference>
<dbReference type="Gene3D" id="2.160.20.80">
    <property type="entry name" value="E3 ubiquitin-protein ligase SopA"/>
    <property type="match status" value="1"/>
</dbReference>
<dbReference type="InterPro" id="IPR001646">
    <property type="entry name" value="5peptide_repeat"/>
</dbReference>
<comment type="caution">
    <text evidence="2">The sequence shown here is derived from an EMBL/GenBank/DDBJ whole genome shotgun (WGS) entry which is preliminary data.</text>
</comment>
<dbReference type="PANTHER" id="PTHR47485">
    <property type="entry name" value="THYLAKOID LUMENAL 17.4 KDA PROTEIN, CHLOROPLASTIC"/>
    <property type="match status" value="1"/>
</dbReference>
<reference evidence="3" key="1">
    <citation type="submission" date="2018-04" db="EMBL/GenBank/DDBJ databases">
        <authorList>
            <person name="Cornet L."/>
        </authorList>
    </citation>
    <scope>NUCLEOTIDE SEQUENCE [LARGE SCALE GENOMIC DNA]</scope>
</reference>
<protein>
    <recommendedName>
        <fullName evidence="4">Pentapeptide repeat-containing protein</fullName>
    </recommendedName>
</protein>
<proteinExistence type="predicted"/>
<gene>
    <name evidence="2" type="ORF">DCF25_20425</name>
</gene>
<keyword evidence="1" id="KW-0677">Repeat</keyword>
<dbReference type="AlphaFoldDB" id="A0A2W4TVE5"/>
<evidence type="ECO:0000256" key="1">
    <source>
        <dbReference type="ARBA" id="ARBA00022737"/>
    </source>
</evidence>
<evidence type="ECO:0000313" key="2">
    <source>
        <dbReference type="EMBL" id="PZO10680.1"/>
    </source>
</evidence>
<dbReference type="Proteomes" id="UP000249354">
    <property type="component" value="Unassembled WGS sequence"/>
</dbReference>
<organism evidence="2 3">
    <name type="scientific">Leptolyngbya foveolarum</name>
    <dbReference type="NCBI Taxonomy" id="47253"/>
    <lineage>
        <taxon>Bacteria</taxon>
        <taxon>Bacillati</taxon>
        <taxon>Cyanobacteriota</taxon>
        <taxon>Cyanophyceae</taxon>
        <taxon>Leptolyngbyales</taxon>
        <taxon>Leptolyngbyaceae</taxon>
        <taxon>Leptolyngbya group</taxon>
        <taxon>Leptolyngbya</taxon>
    </lineage>
</organism>
<dbReference type="Pfam" id="PF00805">
    <property type="entry name" value="Pentapeptide"/>
    <property type="match status" value="1"/>
</dbReference>
<dbReference type="EMBL" id="QBMC01000212">
    <property type="protein sequence ID" value="PZO10680.1"/>
    <property type="molecule type" value="Genomic_DNA"/>
</dbReference>